<dbReference type="PANTHER" id="PTHR34801:SF6">
    <property type="entry name" value="SLL1620 PROTEIN"/>
    <property type="match status" value="1"/>
</dbReference>
<dbReference type="RefSeq" id="WP_215609405.1">
    <property type="nucleotide sequence ID" value="NZ_JADOES010000024.1"/>
</dbReference>
<dbReference type="Proteomes" id="UP000717364">
    <property type="component" value="Unassembled WGS sequence"/>
</dbReference>
<dbReference type="EMBL" id="JADOES010000024">
    <property type="protein sequence ID" value="MBT9316338.1"/>
    <property type="molecule type" value="Genomic_DNA"/>
</dbReference>
<comment type="caution">
    <text evidence="1">The sequence shown here is derived from an EMBL/GenBank/DDBJ whole genome shotgun (WGS) entry which is preliminary data.</text>
</comment>
<dbReference type="PANTHER" id="PTHR34801">
    <property type="entry name" value="EXPRESSED PROTEIN"/>
    <property type="match status" value="1"/>
</dbReference>
<accession>A0A947DGU7</accession>
<keyword evidence="2" id="KW-1185">Reference proteome</keyword>
<reference evidence="1" key="1">
    <citation type="submission" date="2020-11" db="EMBL/GenBank/DDBJ databases">
        <authorList>
            <person name="Konstantinou D."/>
            <person name="Gkelis S."/>
            <person name="Popin R."/>
            <person name="Fewer D."/>
            <person name="Sivonen K."/>
        </authorList>
    </citation>
    <scope>NUCLEOTIDE SEQUENCE</scope>
    <source>
        <strain evidence="1">TAU-MAC 1115</strain>
    </source>
</reference>
<dbReference type="InterPro" id="IPR010865">
    <property type="entry name" value="DUF1499"/>
</dbReference>
<reference evidence="1" key="2">
    <citation type="journal article" date="2021" name="Mar. Drugs">
        <title>Genome Reduction and Secondary Metabolism of the Marine Sponge-Associated Cyanobacterium Leptothoe.</title>
        <authorList>
            <person name="Konstantinou D."/>
            <person name="Popin R.V."/>
            <person name="Fewer D.P."/>
            <person name="Sivonen K."/>
            <person name="Gkelis S."/>
        </authorList>
    </citation>
    <scope>NUCLEOTIDE SEQUENCE</scope>
    <source>
        <strain evidence="1">TAU-MAC 1115</strain>
    </source>
</reference>
<name>A0A947DGU7_9CYAN</name>
<protein>
    <submittedName>
        <fullName evidence="1">DUF1499 domain-containing protein</fullName>
    </submittedName>
</protein>
<dbReference type="AlphaFoldDB" id="A0A947DGU7"/>
<sequence length="136" mass="14695">MSLFSFSGKRPDNLGVNQGKLLACPSTPNCVCSQADASDQEHFIEPIASNKAPGDAIAALKAIIEGMERSTINEATDTYLYAEFSSKLMGFVDDVEFYAGQSGVIQVRAAARLGKSDLGVNRKRVETIREQFQANS</sequence>
<evidence type="ECO:0000313" key="1">
    <source>
        <dbReference type="EMBL" id="MBT9316338.1"/>
    </source>
</evidence>
<organism evidence="1 2">
    <name type="scientific">Leptothoe spongobia TAU-MAC 1115</name>
    <dbReference type="NCBI Taxonomy" id="1967444"/>
    <lineage>
        <taxon>Bacteria</taxon>
        <taxon>Bacillati</taxon>
        <taxon>Cyanobacteriota</taxon>
        <taxon>Cyanophyceae</taxon>
        <taxon>Nodosilineales</taxon>
        <taxon>Cymatolegaceae</taxon>
        <taxon>Leptothoe</taxon>
        <taxon>Leptothoe spongobia</taxon>
    </lineage>
</organism>
<evidence type="ECO:0000313" key="2">
    <source>
        <dbReference type="Proteomes" id="UP000717364"/>
    </source>
</evidence>
<gene>
    <name evidence="1" type="ORF">IXB50_12980</name>
</gene>
<proteinExistence type="predicted"/>
<dbReference type="PIRSF" id="PIRSF026426">
    <property type="entry name" value="DUF1499"/>
    <property type="match status" value="1"/>
</dbReference>
<dbReference type="Pfam" id="PF07386">
    <property type="entry name" value="DUF1499"/>
    <property type="match status" value="1"/>
</dbReference>